<dbReference type="GO" id="GO:0010181">
    <property type="term" value="F:FMN binding"/>
    <property type="evidence" value="ECO:0007669"/>
    <property type="project" value="TreeGrafter"/>
</dbReference>
<sequence length="183" mass="20008">MPDPTLVGLCGALRADSSNRKLMFEAARLFAPDRFSELDLRFPLFDEDIQNGDGIPAAVQAAADAIAGADAVLVVTPEYNKGLSGVLKNALDWISRTEGAPWRDKPVALMSAAAGRAGGERAQNMARLCLNPFRPRLLTGPEVMLAQSRKQFDEGGRLTDERALKLLGDQMQELRREVERMRG</sequence>
<dbReference type="STRING" id="561184.SAMN05216376_106209"/>
<dbReference type="OrthoDB" id="9812295at2"/>
<evidence type="ECO:0000259" key="1">
    <source>
        <dbReference type="Pfam" id="PF03358"/>
    </source>
</evidence>
<feature type="domain" description="NADPH-dependent FMN reductase-like" evidence="1">
    <location>
        <begin position="5"/>
        <end position="147"/>
    </location>
</feature>
<organism evidence="2 3">
    <name type="scientific">Mameliella alba</name>
    <dbReference type="NCBI Taxonomy" id="561184"/>
    <lineage>
        <taxon>Bacteria</taxon>
        <taxon>Pseudomonadati</taxon>
        <taxon>Pseudomonadota</taxon>
        <taxon>Alphaproteobacteria</taxon>
        <taxon>Rhodobacterales</taxon>
        <taxon>Roseobacteraceae</taxon>
        <taxon>Mameliella</taxon>
    </lineage>
</organism>
<dbReference type="AlphaFoldDB" id="A0A0B3RQW7"/>
<reference evidence="2 3" key="1">
    <citation type="submission" date="2014-10" db="EMBL/GenBank/DDBJ databases">
        <title>Genome sequence of Ponticoccus sp. strain UMTAT08 isolated from clonal culture of toxic dinoflagellate Alexandrium tamiyavanichii.</title>
        <authorList>
            <person name="Gan H.Y."/>
            <person name="Muhd D.-D."/>
            <person name="Mohd Noor M.E."/>
            <person name="Yeong Y.S."/>
            <person name="Usup G."/>
        </authorList>
    </citation>
    <scope>NUCLEOTIDE SEQUENCE [LARGE SCALE GENOMIC DNA]</scope>
    <source>
        <strain evidence="2 3">UMTAT08</strain>
    </source>
</reference>
<dbReference type="Pfam" id="PF03358">
    <property type="entry name" value="FMN_red"/>
    <property type="match status" value="1"/>
</dbReference>
<dbReference type="GO" id="GO:0016491">
    <property type="term" value="F:oxidoreductase activity"/>
    <property type="evidence" value="ECO:0007669"/>
    <property type="project" value="InterPro"/>
</dbReference>
<accession>A0A0B3RQW7</accession>
<dbReference type="SUPFAM" id="SSF52218">
    <property type="entry name" value="Flavoproteins"/>
    <property type="match status" value="1"/>
</dbReference>
<dbReference type="Proteomes" id="UP000030960">
    <property type="component" value="Unassembled WGS sequence"/>
</dbReference>
<dbReference type="Gene3D" id="3.40.50.360">
    <property type="match status" value="1"/>
</dbReference>
<dbReference type="InterPro" id="IPR029039">
    <property type="entry name" value="Flavoprotein-like_sf"/>
</dbReference>
<proteinExistence type="predicted"/>
<name>A0A0B3RQW7_9RHOB</name>
<dbReference type="GO" id="GO:0005829">
    <property type="term" value="C:cytosol"/>
    <property type="evidence" value="ECO:0007669"/>
    <property type="project" value="TreeGrafter"/>
</dbReference>
<dbReference type="InterPro" id="IPR005025">
    <property type="entry name" value="FMN_Rdtase-like_dom"/>
</dbReference>
<protein>
    <submittedName>
        <fullName evidence="2">NADPH-dependent FMN reductase domain protein</fullName>
    </submittedName>
</protein>
<dbReference type="PANTHER" id="PTHR30543">
    <property type="entry name" value="CHROMATE REDUCTASE"/>
    <property type="match status" value="1"/>
</dbReference>
<comment type="caution">
    <text evidence="2">The sequence shown here is derived from an EMBL/GenBank/DDBJ whole genome shotgun (WGS) entry which is preliminary data.</text>
</comment>
<dbReference type="PANTHER" id="PTHR30543:SF21">
    <property type="entry name" value="NAD(P)H-DEPENDENT FMN REDUCTASE LOT6"/>
    <property type="match status" value="1"/>
</dbReference>
<dbReference type="RefSeq" id="WP_043140444.1">
    <property type="nucleotide sequence ID" value="NZ_JSUQ01000007.1"/>
</dbReference>
<keyword evidence="3" id="KW-1185">Reference proteome</keyword>
<gene>
    <name evidence="2" type="ORF">OA50_02010</name>
</gene>
<dbReference type="EMBL" id="JSUQ01000007">
    <property type="protein sequence ID" value="KHQ53480.1"/>
    <property type="molecule type" value="Genomic_DNA"/>
</dbReference>
<evidence type="ECO:0000313" key="2">
    <source>
        <dbReference type="EMBL" id="KHQ53480.1"/>
    </source>
</evidence>
<dbReference type="InterPro" id="IPR050712">
    <property type="entry name" value="NAD(P)H-dep_reductase"/>
</dbReference>
<evidence type="ECO:0000313" key="3">
    <source>
        <dbReference type="Proteomes" id="UP000030960"/>
    </source>
</evidence>